<feature type="active site" description="Proton acceptor; specific for (R)-substrate epimerization" evidence="5">
    <location>
        <position position="157"/>
    </location>
</feature>
<dbReference type="Gene3D" id="3.20.20.120">
    <property type="entry name" value="Enolase-like C-terminal domain"/>
    <property type="match status" value="1"/>
</dbReference>
<evidence type="ECO:0000256" key="1">
    <source>
        <dbReference type="ARBA" id="ARBA00008031"/>
    </source>
</evidence>
<dbReference type="Pfam" id="PF02746">
    <property type="entry name" value="MR_MLE_N"/>
    <property type="match status" value="1"/>
</dbReference>
<dbReference type="SFLD" id="SFLDG00180">
    <property type="entry name" value="muconate_cycloisomerase"/>
    <property type="match status" value="1"/>
</dbReference>
<dbReference type="Pfam" id="PF13378">
    <property type="entry name" value="MR_MLE_C"/>
    <property type="match status" value="1"/>
</dbReference>
<accession>A0A8J7UW36</accession>
<feature type="binding site" evidence="6">
    <location>
        <position position="208"/>
    </location>
    <ligand>
        <name>Mg(2+)</name>
        <dbReference type="ChEBI" id="CHEBI:18420"/>
    </ligand>
</feature>
<evidence type="ECO:0000256" key="4">
    <source>
        <dbReference type="ARBA" id="ARBA00023235"/>
    </source>
</evidence>
<evidence type="ECO:0000256" key="5">
    <source>
        <dbReference type="PIRSR" id="PIRSR634603-1"/>
    </source>
</evidence>
<reference evidence="9" key="1">
    <citation type="submission" date="2021-02" db="EMBL/GenBank/DDBJ databases">
        <title>Natronogracilivirga saccharolytica gen. nov. sp. nov. a new anaerobic, haloalkiliphilic carbohydrate-fermenting bacterium from soda lake and proposing of Cyclonatronumiaceae fam. nov. in the phylum Balneolaeota.</title>
        <authorList>
            <person name="Zhilina T.N."/>
            <person name="Sorokin D.Y."/>
            <person name="Zavarzina D.G."/>
            <person name="Toshchakov S.V."/>
            <person name="Kublanov I.V."/>
        </authorList>
    </citation>
    <scope>NUCLEOTIDE SEQUENCE</scope>
    <source>
        <strain evidence="9">Z-1702</strain>
    </source>
</reference>
<evidence type="ECO:0000256" key="7">
    <source>
        <dbReference type="RuleBase" id="RU366006"/>
    </source>
</evidence>
<keyword evidence="4 7" id="KW-0413">Isomerase</keyword>
<dbReference type="CDD" id="cd03319">
    <property type="entry name" value="L-Ala-DL-Glu_epimerase"/>
    <property type="match status" value="1"/>
</dbReference>
<protein>
    <recommendedName>
        <fullName evidence="7">Dipeptide epimerase</fullName>
        <ecNumber evidence="7">5.1.1.-</ecNumber>
    </recommendedName>
</protein>
<dbReference type="EC" id="5.1.1.-" evidence="7"/>
<comment type="caution">
    <text evidence="9">The sequence shown here is derived from an EMBL/GenBank/DDBJ whole genome shotgun (WGS) entry which is preliminary data.</text>
</comment>
<feature type="binding site" evidence="6">
    <location>
        <position position="181"/>
    </location>
    <ligand>
        <name>Mg(2+)</name>
        <dbReference type="ChEBI" id="CHEBI:18420"/>
    </ligand>
</feature>
<evidence type="ECO:0000256" key="2">
    <source>
        <dbReference type="ARBA" id="ARBA00022723"/>
    </source>
</evidence>
<feature type="active site" description="Proton acceptor; specific for (S)-substrate epimerization" evidence="5">
    <location>
        <position position="255"/>
    </location>
</feature>
<dbReference type="SUPFAM" id="SSF54826">
    <property type="entry name" value="Enolase N-terminal domain-like"/>
    <property type="match status" value="1"/>
</dbReference>
<comment type="similarity">
    <text evidence="1 7">Belongs to the mandelate racemase/muconate lactonizing enzyme family.</text>
</comment>
<name>A0A8J7UW36_9BACT</name>
<keyword evidence="2 6" id="KW-0479">Metal-binding</keyword>
<dbReference type="PANTHER" id="PTHR48080">
    <property type="entry name" value="D-GALACTONATE DEHYDRATASE-RELATED"/>
    <property type="match status" value="1"/>
</dbReference>
<organism evidence="9 10">
    <name type="scientific">Natronogracilivirga saccharolytica</name>
    <dbReference type="NCBI Taxonomy" id="2812953"/>
    <lineage>
        <taxon>Bacteria</taxon>
        <taxon>Pseudomonadati</taxon>
        <taxon>Balneolota</taxon>
        <taxon>Balneolia</taxon>
        <taxon>Balneolales</taxon>
        <taxon>Cyclonatronaceae</taxon>
        <taxon>Natronogracilivirga</taxon>
    </lineage>
</organism>
<evidence type="ECO:0000259" key="8">
    <source>
        <dbReference type="SMART" id="SM00922"/>
    </source>
</evidence>
<dbReference type="InterPro" id="IPR029017">
    <property type="entry name" value="Enolase-like_N"/>
</dbReference>
<dbReference type="AlphaFoldDB" id="A0A8J7UW36"/>
<feature type="domain" description="Mandelate racemase/muconate lactonizing enzyme C-terminal" evidence="8">
    <location>
        <begin position="138"/>
        <end position="229"/>
    </location>
</feature>
<dbReference type="InterPro" id="IPR013341">
    <property type="entry name" value="Mandelate_racemase_N_dom"/>
</dbReference>
<dbReference type="InterPro" id="IPR013342">
    <property type="entry name" value="Mandelate_racemase_C"/>
</dbReference>
<dbReference type="Proteomes" id="UP000673975">
    <property type="component" value="Unassembled WGS sequence"/>
</dbReference>
<dbReference type="InterPro" id="IPR034603">
    <property type="entry name" value="Dipeptide_epimerase"/>
</dbReference>
<gene>
    <name evidence="9" type="ORF">NATSA_11045</name>
</gene>
<keyword evidence="10" id="KW-1185">Reference proteome</keyword>
<dbReference type="SUPFAM" id="SSF51604">
    <property type="entry name" value="Enolase C-terminal domain-like"/>
    <property type="match status" value="1"/>
</dbReference>
<dbReference type="InterPro" id="IPR036849">
    <property type="entry name" value="Enolase-like_C_sf"/>
</dbReference>
<dbReference type="SFLD" id="SFLDS00001">
    <property type="entry name" value="Enolase"/>
    <property type="match status" value="1"/>
</dbReference>
<comment type="cofactor">
    <cofactor evidence="6 7">
        <name>Mg(2+)</name>
        <dbReference type="ChEBI" id="CHEBI:18420"/>
    </cofactor>
    <text evidence="6 7">Binds 1 Mg(2+) ion per subunit.</text>
</comment>
<evidence type="ECO:0000256" key="3">
    <source>
        <dbReference type="ARBA" id="ARBA00022842"/>
    </source>
</evidence>
<dbReference type="RefSeq" id="WP_210512605.1">
    <property type="nucleotide sequence ID" value="NZ_JAFIDN010000008.1"/>
</dbReference>
<dbReference type="InterPro" id="IPR029065">
    <property type="entry name" value="Enolase_C-like"/>
</dbReference>
<dbReference type="EMBL" id="JAFIDN010000008">
    <property type="protein sequence ID" value="MBP3193202.1"/>
    <property type="molecule type" value="Genomic_DNA"/>
</dbReference>
<keyword evidence="3 6" id="KW-0460">Magnesium</keyword>
<feature type="binding site" evidence="6">
    <location>
        <position position="233"/>
    </location>
    <ligand>
        <name>Mg(2+)</name>
        <dbReference type="ChEBI" id="CHEBI:18420"/>
    </ligand>
</feature>
<dbReference type="InterPro" id="IPR034593">
    <property type="entry name" value="DgoD-like"/>
</dbReference>
<evidence type="ECO:0000313" key="10">
    <source>
        <dbReference type="Proteomes" id="UP000673975"/>
    </source>
</evidence>
<evidence type="ECO:0000313" key="9">
    <source>
        <dbReference type="EMBL" id="MBP3193202.1"/>
    </source>
</evidence>
<dbReference type="Gene3D" id="3.30.390.10">
    <property type="entry name" value="Enolase-like, N-terminal domain"/>
    <property type="match status" value="1"/>
</dbReference>
<evidence type="ECO:0000256" key="6">
    <source>
        <dbReference type="PIRSR" id="PIRSR634603-3"/>
    </source>
</evidence>
<dbReference type="GO" id="GO:0046872">
    <property type="term" value="F:metal ion binding"/>
    <property type="evidence" value="ECO:0007669"/>
    <property type="project" value="UniProtKB-KW"/>
</dbReference>
<sequence length="340" mass="37823">MTTFNLTAEEFNLPLKRTFTISRGSRDEVRNVLIRISAEGVTGTGEAAPNHRYEETQESAIQYLSQFGEFSLNNPFDVSELVSAMEKAAPGEYAAKAGLEMALYDWIGKKLNIPLYKLLQAPDRKGPRTTFTFGIDKPEKMREKVEDAGPYPLLKVKMGTSDDKEIMDAIREHTDKPVLVDANEGWQTFDKALEMIRFLEDKNVFLIEQPMPAECKKEMRKLKFKSSIPLVADESITGRESLVELSAQFHGINIKLMKTGAISSSLRIIHAARKLGLQVMTGCMVESAIADTASALVSLWADYADLDGHLLVAENPVKGLEVLPDGYIRLRNIPGLGLLE</sequence>
<dbReference type="SMART" id="SM00922">
    <property type="entry name" value="MR_MLE"/>
    <property type="match status" value="1"/>
</dbReference>
<proteinExistence type="inferred from homology"/>
<dbReference type="GO" id="GO:0016855">
    <property type="term" value="F:racemase and epimerase activity, acting on amino acids and derivatives"/>
    <property type="evidence" value="ECO:0007669"/>
    <property type="project" value="UniProtKB-UniRule"/>
</dbReference>
<dbReference type="PANTHER" id="PTHR48080:SF3">
    <property type="entry name" value="ENOLASE SUPERFAMILY MEMBER DDB_G0284701"/>
    <property type="match status" value="1"/>
</dbReference>